<gene>
    <name evidence="6" type="ORF">JOC54_004155</name>
</gene>
<evidence type="ECO:0000313" key="6">
    <source>
        <dbReference type="EMBL" id="MBM7840862.1"/>
    </source>
</evidence>
<dbReference type="InterPro" id="IPR050131">
    <property type="entry name" value="Peptidase_S8_subtilisin-like"/>
</dbReference>
<accession>A0ABS2SZA9</accession>
<feature type="domain" description="Peptidase S8/S53" evidence="5">
    <location>
        <begin position="252"/>
        <end position="547"/>
    </location>
</feature>
<name>A0ABS2SZA9_9BACI</name>
<protein>
    <recommendedName>
        <fullName evidence="5">Peptidase S8/S53 domain-containing protein</fullName>
    </recommendedName>
</protein>
<dbReference type="SUPFAM" id="SSF52743">
    <property type="entry name" value="Subtilisin-like"/>
    <property type="match status" value="1"/>
</dbReference>
<dbReference type="InterPro" id="IPR034074">
    <property type="entry name" value="Y4bN_pept_dom"/>
</dbReference>
<comment type="similarity">
    <text evidence="1">Belongs to the peptidase S8 family.</text>
</comment>
<dbReference type="InterPro" id="IPR036852">
    <property type="entry name" value="Peptidase_S8/S53_dom_sf"/>
</dbReference>
<organism evidence="6 7">
    <name type="scientific">Shouchella xiaoxiensis</name>
    <dbReference type="NCBI Taxonomy" id="766895"/>
    <lineage>
        <taxon>Bacteria</taxon>
        <taxon>Bacillati</taxon>
        <taxon>Bacillota</taxon>
        <taxon>Bacilli</taxon>
        <taxon>Bacillales</taxon>
        <taxon>Bacillaceae</taxon>
        <taxon>Shouchella</taxon>
    </lineage>
</organism>
<dbReference type="InterPro" id="IPR000209">
    <property type="entry name" value="Peptidase_S8/S53_dom"/>
</dbReference>
<keyword evidence="4" id="KW-0720">Serine protease</keyword>
<comment type="caution">
    <text evidence="6">The sequence shown here is derived from an EMBL/GenBank/DDBJ whole genome shotgun (WGS) entry which is preliminary data.</text>
</comment>
<evidence type="ECO:0000256" key="2">
    <source>
        <dbReference type="ARBA" id="ARBA00022670"/>
    </source>
</evidence>
<dbReference type="CDD" id="cd04847">
    <property type="entry name" value="Peptidases_S8_Subtilisin_like_2"/>
    <property type="match status" value="1"/>
</dbReference>
<keyword evidence="7" id="KW-1185">Reference proteome</keyword>
<proteinExistence type="inferred from homology"/>
<sequence length="785" mass="89369">MKEDKYRLIKFNQREQDNTRTEGGGKDKIYPWTLTGDGLKAHSELLGQQLKEIQEKVKPSILEFPYVLTVSILDDAKAKSHQSKLITMFNVDNSHSQLGMVSENKLLLKLDQEESIKQATLNLKKLTQNQNSISAITKIESFEPNVTVDEEEDVYKINFIDFHNDKLNQDVLEYVEKELRENNISFERQSYSLNHKVLEVSEVTLDKLTFIKELPVKNVEPMPTVGSPFLGKDDDSRFSNEFIIYDENKNYPVLGLLDSGVTILPQLEGFVRKGDGCNYDETELNTNHGTFIANLLVHGNQLNNTKDSSIDGCIIVDVPIVPSRGAKEPELIKNIERAISNNREIKIWSLSVSISGVRTDENKFSDFAIALDRIQDEYNVIICKSAGNDADSYIIGKEPNKISIGADSVRSLTVGSISRNSDTYGFCKENTPAPYSRTGRGPADIIKPDLVHYGGDVFSTSACPTSIQDYEIKGERSLIADGTIRTEPGTSFSTPKVAKLLAELYLGLDVDIDEFNPLLLKTLAVHSADYLNNSEVDGLETLKRLGYGKPSNSEEILFQDSPYSATLLLMGNIKKKARIDIMDFPFPRSLVENNYYRGQIRVTLIYNNYLCKEMGPEYCQSDMVLRMGTYDRLENRDTTKPTILNPIGRKDSQNMLNKKIYGKKKIKLNTDFSKERNLIEFGDKYYPVKKFSANLEEAKDSIQRKHLTSDKKWFLYLEGQYRDYIYKEFNQDDSKLSMDYAIAVTIMDPSKTKDIYNETIRELNYHNFEYDTIDVNNYVDIDVDS</sequence>
<reference evidence="6" key="1">
    <citation type="submission" date="2021-01" db="EMBL/GenBank/DDBJ databases">
        <title>Genomic Encyclopedia of Type Strains, Phase IV (KMG-IV): sequencing the most valuable type-strain genomes for metagenomic binning, comparative biology and taxonomic classification.</title>
        <authorList>
            <person name="Goeker M."/>
        </authorList>
    </citation>
    <scope>NUCLEOTIDE SEQUENCE</scope>
    <source>
        <strain evidence="6">DSM 21943</strain>
    </source>
</reference>
<dbReference type="Proteomes" id="UP001179280">
    <property type="component" value="Unassembled WGS sequence"/>
</dbReference>
<evidence type="ECO:0000256" key="4">
    <source>
        <dbReference type="ARBA" id="ARBA00022825"/>
    </source>
</evidence>
<dbReference type="PANTHER" id="PTHR43806">
    <property type="entry name" value="PEPTIDASE S8"/>
    <property type="match status" value="1"/>
</dbReference>
<keyword evidence="2" id="KW-0645">Protease</keyword>
<dbReference type="RefSeq" id="WP_204468738.1">
    <property type="nucleotide sequence ID" value="NZ_JAFBCV010000018.1"/>
</dbReference>
<evidence type="ECO:0000313" key="7">
    <source>
        <dbReference type="Proteomes" id="UP001179280"/>
    </source>
</evidence>
<evidence type="ECO:0000256" key="1">
    <source>
        <dbReference type="ARBA" id="ARBA00011073"/>
    </source>
</evidence>
<evidence type="ECO:0000256" key="3">
    <source>
        <dbReference type="ARBA" id="ARBA00022801"/>
    </source>
</evidence>
<evidence type="ECO:0000259" key="5">
    <source>
        <dbReference type="Pfam" id="PF00082"/>
    </source>
</evidence>
<dbReference type="PANTHER" id="PTHR43806:SF11">
    <property type="entry name" value="CEREVISIN-RELATED"/>
    <property type="match status" value="1"/>
</dbReference>
<dbReference type="Pfam" id="PF00082">
    <property type="entry name" value="Peptidase_S8"/>
    <property type="match status" value="1"/>
</dbReference>
<dbReference type="EMBL" id="JAFBCV010000018">
    <property type="protein sequence ID" value="MBM7840862.1"/>
    <property type="molecule type" value="Genomic_DNA"/>
</dbReference>
<keyword evidence="3" id="KW-0378">Hydrolase</keyword>
<dbReference type="Gene3D" id="3.40.50.200">
    <property type="entry name" value="Peptidase S8/S53 domain"/>
    <property type="match status" value="1"/>
</dbReference>